<evidence type="ECO:0000313" key="2">
    <source>
        <dbReference type="Proteomes" id="UP000799754"/>
    </source>
</evidence>
<accession>A0ACB6S7A1</accession>
<gene>
    <name evidence="1" type="ORF">BU25DRAFT_25403</name>
</gene>
<protein>
    <submittedName>
        <fullName evidence="1">Uncharacterized protein</fullName>
    </submittedName>
</protein>
<dbReference type="EMBL" id="MU006711">
    <property type="protein sequence ID" value="KAF2629002.1"/>
    <property type="molecule type" value="Genomic_DNA"/>
</dbReference>
<evidence type="ECO:0000313" key="1">
    <source>
        <dbReference type="EMBL" id="KAF2629002.1"/>
    </source>
</evidence>
<organism evidence="1 2">
    <name type="scientific">Macroventuria anomochaeta</name>
    <dbReference type="NCBI Taxonomy" id="301207"/>
    <lineage>
        <taxon>Eukaryota</taxon>
        <taxon>Fungi</taxon>
        <taxon>Dikarya</taxon>
        <taxon>Ascomycota</taxon>
        <taxon>Pezizomycotina</taxon>
        <taxon>Dothideomycetes</taxon>
        <taxon>Pleosporomycetidae</taxon>
        <taxon>Pleosporales</taxon>
        <taxon>Pleosporineae</taxon>
        <taxon>Didymellaceae</taxon>
        <taxon>Macroventuria</taxon>
    </lineage>
</organism>
<keyword evidence="2" id="KW-1185">Reference proteome</keyword>
<reference evidence="1" key="1">
    <citation type="journal article" date="2020" name="Stud. Mycol.">
        <title>101 Dothideomycetes genomes: a test case for predicting lifestyles and emergence of pathogens.</title>
        <authorList>
            <person name="Haridas S."/>
            <person name="Albert R."/>
            <person name="Binder M."/>
            <person name="Bloem J."/>
            <person name="Labutti K."/>
            <person name="Salamov A."/>
            <person name="Andreopoulos B."/>
            <person name="Baker S."/>
            <person name="Barry K."/>
            <person name="Bills G."/>
            <person name="Bluhm B."/>
            <person name="Cannon C."/>
            <person name="Castanera R."/>
            <person name="Culley D."/>
            <person name="Daum C."/>
            <person name="Ezra D."/>
            <person name="Gonzalez J."/>
            <person name="Henrissat B."/>
            <person name="Kuo A."/>
            <person name="Liang C."/>
            <person name="Lipzen A."/>
            <person name="Lutzoni F."/>
            <person name="Magnuson J."/>
            <person name="Mondo S."/>
            <person name="Nolan M."/>
            <person name="Ohm R."/>
            <person name="Pangilinan J."/>
            <person name="Park H.-J."/>
            <person name="Ramirez L."/>
            <person name="Alfaro M."/>
            <person name="Sun H."/>
            <person name="Tritt A."/>
            <person name="Yoshinaga Y."/>
            <person name="Zwiers L.-H."/>
            <person name="Turgeon B."/>
            <person name="Goodwin S."/>
            <person name="Spatafora J."/>
            <person name="Crous P."/>
            <person name="Grigoriev I."/>
        </authorList>
    </citation>
    <scope>NUCLEOTIDE SEQUENCE</scope>
    <source>
        <strain evidence="1">CBS 525.71</strain>
    </source>
</reference>
<proteinExistence type="predicted"/>
<name>A0ACB6S7A1_9PLEO</name>
<sequence length="94" mass="10484">MFAFVLIGVAYCITFCHGLGCSCLSYLTCHESDCHVTLALFTATHLYLLFVSSYNTTSVQSFNISAHAHWSLTIYRDTFSSWQASGPSRSDQNE</sequence>
<comment type="caution">
    <text evidence="1">The sequence shown here is derived from an EMBL/GenBank/DDBJ whole genome shotgun (WGS) entry which is preliminary data.</text>
</comment>
<dbReference type="Proteomes" id="UP000799754">
    <property type="component" value="Unassembled WGS sequence"/>
</dbReference>